<dbReference type="OrthoDB" id="4047914at2759"/>
<accession>A0A109V103</accession>
<evidence type="ECO:0000313" key="8">
    <source>
        <dbReference type="Proteomes" id="UP000243052"/>
    </source>
</evidence>
<feature type="transmembrane region" description="Helical" evidence="6">
    <location>
        <begin position="58"/>
        <end position="80"/>
    </location>
</feature>
<evidence type="ECO:0000256" key="4">
    <source>
        <dbReference type="ARBA" id="ARBA00022989"/>
    </source>
</evidence>
<sequence>MFNSRIYKEYKESSSHQDFISLDRQPYYAAMSLILSIVFITAAVIQASRSKGFSKLQIGAYLTYAGLGSVLFGIATVFMANSFGVYV</sequence>
<keyword evidence="4 6" id="KW-1133">Transmembrane helix</keyword>
<comment type="subcellular location">
    <subcellularLocation>
        <location evidence="1 6">Membrane</location>
        <topology evidence="1 6">Multi-pass membrane protein</topology>
    </subcellularLocation>
</comment>
<dbReference type="EMBL" id="CP014248">
    <property type="protein sequence ID" value="AMD22683.1"/>
    <property type="molecule type" value="Genomic_DNA"/>
</dbReference>
<dbReference type="STRING" id="45286.A0A109V103"/>
<comment type="subunit">
    <text evidence="6">Component of the oligosaccharyltransferase (OST) complex.</text>
</comment>
<proteinExistence type="inferred from homology"/>
<feature type="transmembrane region" description="Helical" evidence="6">
    <location>
        <begin position="27"/>
        <end position="46"/>
    </location>
</feature>
<dbReference type="InterPro" id="IPR007915">
    <property type="entry name" value="TMEM258/Ost5"/>
</dbReference>
<evidence type="ECO:0000256" key="1">
    <source>
        <dbReference type="ARBA" id="ARBA00004141"/>
    </source>
</evidence>
<dbReference type="Pfam" id="PF05251">
    <property type="entry name" value="Ost5"/>
    <property type="match status" value="1"/>
</dbReference>
<comment type="function">
    <text evidence="6">Subunit of the oligosaccharyl transferase (OST) complex that catalyzes the initial transfer of a defined glycan (Glc(3)Man(9)GlcNAc(2) in eukaryotes) from the lipid carrier dolichol-pyrophosphate to an asparagine residue within an Asn-X-Ser/Thr consensus motif in nascent polypeptide chains, the first step in protein N-glycosylation. N-glycosylation occurs cotranslationally and the complex associates with the Sec61 complex at the channel-forming translocon complex that mediates protein translocation across the endoplasmic reticulum (ER). All subunits are required for a maximal enzyme activity.</text>
</comment>
<dbReference type="GO" id="GO:0008250">
    <property type="term" value="C:oligosaccharyltransferase complex"/>
    <property type="evidence" value="ECO:0007669"/>
    <property type="project" value="UniProtKB-UniRule"/>
</dbReference>
<name>A0A109V103_9SACH</name>
<gene>
    <name evidence="7" type="ORF">AW171_hschr84734</name>
</gene>
<evidence type="ECO:0000256" key="6">
    <source>
        <dbReference type="RuleBase" id="RU367008"/>
    </source>
</evidence>
<evidence type="ECO:0000256" key="2">
    <source>
        <dbReference type="ARBA" id="ARBA00009825"/>
    </source>
</evidence>
<organism evidence="7 8">
    <name type="scientific">Eremothecium sinecaudum</name>
    <dbReference type="NCBI Taxonomy" id="45286"/>
    <lineage>
        <taxon>Eukaryota</taxon>
        <taxon>Fungi</taxon>
        <taxon>Dikarya</taxon>
        <taxon>Ascomycota</taxon>
        <taxon>Saccharomycotina</taxon>
        <taxon>Saccharomycetes</taxon>
        <taxon>Saccharomycetales</taxon>
        <taxon>Saccharomycetaceae</taxon>
        <taxon>Eremothecium</taxon>
    </lineage>
</organism>
<reference evidence="7 8" key="1">
    <citation type="submission" date="2016-01" db="EMBL/GenBank/DDBJ databases">
        <title>Genome sequence of the yeast Holleya sinecauda.</title>
        <authorList>
            <person name="Dietrich F.S."/>
        </authorList>
    </citation>
    <scope>NUCLEOTIDE SEQUENCE [LARGE SCALE GENOMIC DNA]</scope>
    <source>
        <strain evidence="7 8">ATCC 58844</strain>
    </source>
</reference>
<dbReference type="RefSeq" id="XP_017989679.1">
    <property type="nucleotide sequence ID" value="XM_018134049.1"/>
</dbReference>
<protein>
    <recommendedName>
        <fullName evidence="6">Dolichyl-diphosphooligosaccharide-protein glycosyltransferase subunit OST5</fullName>
    </recommendedName>
</protein>
<evidence type="ECO:0000313" key="7">
    <source>
        <dbReference type="EMBL" id="AMD22683.1"/>
    </source>
</evidence>
<keyword evidence="3 6" id="KW-0812">Transmembrane</keyword>
<dbReference type="AlphaFoldDB" id="A0A109V103"/>
<dbReference type="Proteomes" id="UP000243052">
    <property type="component" value="Chromosome viii"/>
</dbReference>
<dbReference type="GeneID" id="28726044"/>
<keyword evidence="8" id="KW-1185">Reference proteome</keyword>
<dbReference type="GO" id="GO:0006487">
    <property type="term" value="P:protein N-linked glycosylation"/>
    <property type="evidence" value="ECO:0007669"/>
    <property type="project" value="UniProtKB-UniRule"/>
</dbReference>
<comment type="similarity">
    <text evidence="2 6">Belongs to the OST5 family.</text>
</comment>
<evidence type="ECO:0000256" key="3">
    <source>
        <dbReference type="ARBA" id="ARBA00022692"/>
    </source>
</evidence>
<keyword evidence="5 6" id="KW-0472">Membrane</keyword>
<evidence type="ECO:0000256" key="5">
    <source>
        <dbReference type="ARBA" id="ARBA00023136"/>
    </source>
</evidence>